<dbReference type="Proteomes" id="UP001201812">
    <property type="component" value="Unassembled WGS sequence"/>
</dbReference>
<dbReference type="EMBL" id="JAKKPZ010000121">
    <property type="protein sequence ID" value="KAI1701341.1"/>
    <property type="molecule type" value="Genomic_DNA"/>
</dbReference>
<keyword evidence="4 6" id="KW-0808">Transferase</keyword>
<feature type="transmembrane region" description="Helical" evidence="7">
    <location>
        <begin position="503"/>
        <end position="523"/>
    </location>
</feature>
<dbReference type="EC" id="2.4.1.17" evidence="2"/>
<dbReference type="SUPFAM" id="SSF53756">
    <property type="entry name" value="UDP-Glycosyltransferase/glycogen phosphorylase"/>
    <property type="match status" value="1"/>
</dbReference>
<dbReference type="CDD" id="cd03784">
    <property type="entry name" value="GT1_Gtf-like"/>
    <property type="match status" value="1"/>
</dbReference>
<dbReference type="GO" id="GO:0015020">
    <property type="term" value="F:glucuronosyltransferase activity"/>
    <property type="evidence" value="ECO:0007669"/>
    <property type="project" value="UniProtKB-EC"/>
</dbReference>
<proteinExistence type="inferred from homology"/>
<comment type="similarity">
    <text evidence="1 6">Belongs to the UDP-glycosyltransferase family.</text>
</comment>
<evidence type="ECO:0000256" key="3">
    <source>
        <dbReference type="ARBA" id="ARBA00022676"/>
    </source>
</evidence>
<evidence type="ECO:0000256" key="2">
    <source>
        <dbReference type="ARBA" id="ARBA00012544"/>
    </source>
</evidence>
<sequence length="538" mass="60784">MFVTNFSVFAITSAAVLLNLGIFGSVDGFKVLIVSPNFGYSHLAFHGHLGDLLVQRGHYVHFLIPEYDPTIKSNGTRLAQKVTRYSPQGEFRNKVQEMYTKNPLKKSPFEDDVVLGDVAVMKEMFGEFCFDMVSNKDFLDELRSEKFDVGIAEGPDMCYFPLFQLLGIKTTISTSSTPLMAYFASQLGLPAPSYVAELNTAPVNSPHLSFYQRVKNLYETYRSFNVWIPIQEHVLDGVRRIHPTVPIASAPEIMQRTSFVFINVNEFVDIGRPISPKIKYIGGIALKKPKELPSGINQIIDKAEKGVVIFSFGSLVDPDTMPKSIRDAFVHTFSQLPEYEFIWKMNGLNPNFTANLPENVHTMEWIDQPSLLAHPKTKAFITHCGLNSLNEAAHFGVPLITIPMFGDQNYNTAIVINKGIGVWISKKDITRESVTKALREVLNNPSYSNKMKVLSRKLNRAPFKPAQVFIENVEFAAEFQGDFEELNLAGTELNFFQYFMLDFFIPFIFVTLVAVLVATKAILKTLRWLSKVERKKID</sequence>
<dbReference type="FunFam" id="3.40.50.2000:FF:000021">
    <property type="entry name" value="UDP-glucuronosyltransferase"/>
    <property type="match status" value="1"/>
</dbReference>
<dbReference type="InterPro" id="IPR035595">
    <property type="entry name" value="UDP_glycos_trans_CS"/>
</dbReference>
<evidence type="ECO:0000256" key="5">
    <source>
        <dbReference type="ARBA" id="ARBA00047475"/>
    </source>
</evidence>
<dbReference type="InterPro" id="IPR002213">
    <property type="entry name" value="UDP_glucos_trans"/>
</dbReference>
<name>A0AAD4R077_9BILA</name>
<organism evidence="8 9">
    <name type="scientific">Ditylenchus destructor</name>
    <dbReference type="NCBI Taxonomy" id="166010"/>
    <lineage>
        <taxon>Eukaryota</taxon>
        <taxon>Metazoa</taxon>
        <taxon>Ecdysozoa</taxon>
        <taxon>Nematoda</taxon>
        <taxon>Chromadorea</taxon>
        <taxon>Rhabditida</taxon>
        <taxon>Tylenchina</taxon>
        <taxon>Tylenchomorpha</taxon>
        <taxon>Sphaerularioidea</taxon>
        <taxon>Anguinidae</taxon>
        <taxon>Anguininae</taxon>
        <taxon>Ditylenchus</taxon>
    </lineage>
</organism>
<evidence type="ECO:0000313" key="8">
    <source>
        <dbReference type="EMBL" id="KAI1701341.1"/>
    </source>
</evidence>
<keyword evidence="7" id="KW-0812">Transmembrane</keyword>
<dbReference type="AlphaFoldDB" id="A0AAD4R077"/>
<keyword evidence="9" id="KW-1185">Reference proteome</keyword>
<comment type="catalytic activity">
    <reaction evidence="5">
        <text>glucuronate acceptor + UDP-alpha-D-glucuronate = acceptor beta-D-glucuronoside + UDP + H(+)</text>
        <dbReference type="Rhea" id="RHEA:21032"/>
        <dbReference type="ChEBI" id="CHEBI:15378"/>
        <dbReference type="ChEBI" id="CHEBI:58052"/>
        <dbReference type="ChEBI" id="CHEBI:58223"/>
        <dbReference type="ChEBI" id="CHEBI:132367"/>
        <dbReference type="ChEBI" id="CHEBI:132368"/>
        <dbReference type="EC" id="2.4.1.17"/>
    </reaction>
</comment>
<evidence type="ECO:0000313" key="9">
    <source>
        <dbReference type="Proteomes" id="UP001201812"/>
    </source>
</evidence>
<dbReference type="PANTHER" id="PTHR48043:SF145">
    <property type="entry name" value="FI06409P-RELATED"/>
    <property type="match status" value="1"/>
</dbReference>
<evidence type="ECO:0000256" key="7">
    <source>
        <dbReference type="SAM" id="Phobius"/>
    </source>
</evidence>
<protein>
    <recommendedName>
        <fullName evidence="2">glucuronosyltransferase</fullName>
        <ecNumber evidence="2">2.4.1.17</ecNumber>
    </recommendedName>
</protein>
<dbReference type="PROSITE" id="PS00375">
    <property type="entry name" value="UDPGT"/>
    <property type="match status" value="1"/>
</dbReference>
<accession>A0AAD4R077</accession>
<dbReference type="InterPro" id="IPR050271">
    <property type="entry name" value="UDP-glycosyltransferase"/>
</dbReference>
<evidence type="ECO:0000256" key="6">
    <source>
        <dbReference type="RuleBase" id="RU003718"/>
    </source>
</evidence>
<reference evidence="8" key="1">
    <citation type="submission" date="2022-01" db="EMBL/GenBank/DDBJ databases">
        <title>Genome Sequence Resource for Two Populations of Ditylenchus destructor, the Migratory Endoparasitic Phytonematode.</title>
        <authorList>
            <person name="Zhang H."/>
            <person name="Lin R."/>
            <person name="Xie B."/>
        </authorList>
    </citation>
    <scope>NUCLEOTIDE SEQUENCE</scope>
    <source>
        <strain evidence="8">BazhouSP</strain>
    </source>
</reference>
<evidence type="ECO:0000256" key="4">
    <source>
        <dbReference type="ARBA" id="ARBA00022679"/>
    </source>
</evidence>
<keyword evidence="3 6" id="KW-0328">Glycosyltransferase</keyword>
<dbReference type="Pfam" id="PF00201">
    <property type="entry name" value="UDPGT"/>
    <property type="match status" value="1"/>
</dbReference>
<keyword evidence="7" id="KW-0472">Membrane</keyword>
<gene>
    <name evidence="8" type="ORF">DdX_16173</name>
</gene>
<evidence type="ECO:0000256" key="1">
    <source>
        <dbReference type="ARBA" id="ARBA00009995"/>
    </source>
</evidence>
<dbReference type="PANTHER" id="PTHR48043">
    <property type="entry name" value="EG:EG0003.4 PROTEIN-RELATED"/>
    <property type="match status" value="1"/>
</dbReference>
<keyword evidence="7" id="KW-1133">Transmembrane helix</keyword>
<comment type="caution">
    <text evidence="8">The sequence shown here is derived from an EMBL/GenBank/DDBJ whole genome shotgun (WGS) entry which is preliminary data.</text>
</comment>
<dbReference type="Gene3D" id="3.40.50.2000">
    <property type="entry name" value="Glycogen Phosphorylase B"/>
    <property type="match status" value="1"/>
</dbReference>